<sequence>MLKLINAPPRRKICQGKKRVFTPALVPSSPKNSKKNLKPRIVKIEKIFGKVKIQLQKKFNEEESFLFWKLIFLKISPTKRTRLSKLSLKTEDFKKRRKISFRWHVKTKDEFLKEKKQPLKRKEAAVQTALQTNKAGSQAEPATKEAST</sequence>
<evidence type="ECO:0000313" key="3">
    <source>
        <dbReference type="Proteomes" id="UP001430953"/>
    </source>
</evidence>
<dbReference type="EMBL" id="JADYXP020000007">
    <property type="protein sequence ID" value="KAL0120419.1"/>
    <property type="molecule type" value="Genomic_DNA"/>
</dbReference>
<comment type="caution">
    <text evidence="2">The sequence shown here is derived from an EMBL/GenBank/DDBJ whole genome shotgun (WGS) entry which is preliminary data.</text>
</comment>
<feature type="region of interest" description="Disordered" evidence="1">
    <location>
        <begin position="122"/>
        <end position="148"/>
    </location>
</feature>
<protein>
    <submittedName>
        <fullName evidence="2">Uncharacterized protein</fullName>
    </submittedName>
</protein>
<dbReference type="AlphaFoldDB" id="A0AAW2G053"/>
<reference evidence="2 3" key="1">
    <citation type="submission" date="2023-03" db="EMBL/GenBank/DDBJ databases">
        <title>High recombination rates correlate with genetic variation in Cardiocondyla obscurior ants.</title>
        <authorList>
            <person name="Errbii M."/>
        </authorList>
    </citation>
    <scope>NUCLEOTIDE SEQUENCE [LARGE SCALE GENOMIC DNA]</scope>
    <source>
        <strain evidence="2">Alpha-2009</strain>
        <tissue evidence="2">Whole body</tissue>
    </source>
</reference>
<evidence type="ECO:0000313" key="2">
    <source>
        <dbReference type="EMBL" id="KAL0120419.1"/>
    </source>
</evidence>
<evidence type="ECO:0000256" key="1">
    <source>
        <dbReference type="SAM" id="MobiDB-lite"/>
    </source>
</evidence>
<proteinExistence type="predicted"/>
<dbReference type="Proteomes" id="UP001430953">
    <property type="component" value="Unassembled WGS sequence"/>
</dbReference>
<name>A0AAW2G053_9HYME</name>
<keyword evidence="3" id="KW-1185">Reference proteome</keyword>
<gene>
    <name evidence="2" type="ORF">PUN28_008246</name>
</gene>
<organism evidence="2 3">
    <name type="scientific">Cardiocondyla obscurior</name>
    <dbReference type="NCBI Taxonomy" id="286306"/>
    <lineage>
        <taxon>Eukaryota</taxon>
        <taxon>Metazoa</taxon>
        <taxon>Ecdysozoa</taxon>
        <taxon>Arthropoda</taxon>
        <taxon>Hexapoda</taxon>
        <taxon>Insecta</taxon>
        <taxon>Pterygota</taxon>
        <taxon>Neoptera</taxon>
        <taxon>Endopterygota</taxon>
        <taxon>Hymenoptera</taxon>
        <taxon>Apocrita</taxon>
        <taxon>Aculeata</taxon>
        <taxon>Formicoidea</taxon>
        <taxon>Formicidae</taxon>
        <taxon>Myrmicinae</taxon>
        <taxon>Cardiocondyla</taxon>
    </lineage>
</organism>
<accession>A0AAW2G053</accession>